<sequence length="372" mass="41749">MGSRFNYETNKPAVAVTTFVLLVSVILSVSARLGTKYGLFRKLAHDDLAIIASLLFAILQDICIALAVDSGYGDHETDVSDNNFDQIMKKLFAASFFYILSLLSSKLSLVLFVESVTPLIRDKWIARAVKATLLAWATVIIFGTAFQCSTPHTWDIWNGRCLNLVCLLFISASPQYRFKPRALIPVQLAWRYFVAASNIATDLLIIAQIMVLITNIQTSISRRLTFFGIFAPRIFLVIAVMIELIILRKSTYTDDQTYRMYDLTIISVIIQCVSIVTASWPQLMPFLSWMQSNGLQLNNAQDQSSWSYNVAVQSQIQASSQDRKSKSRRAFAPLVRRDQILVTQEWDVQSQSSAARIIGEEEDALPHGAIQG</sequence>
<evidence type="ECO:0000313" key="3">
    <source>
        <dbReference type="EMBL" id="RAO68087.1"/>
    </source>
</evidence>
<protein>
    <recommendedName>
        <fullName evidence="2">Rhodopsin domain-containing protein</fullName>
    </recommendedName>
</protein>
<feature type="transmembrane region" description="Helical" evidence="1">
    <location>
        <begin position="124"/>
        <end position="145"/>
    </location>
</feature>
<feature type="transmembrane region" description="Helical" evidence="1">
    <location>
        <begin position="188"/>
        <end position="213"/>
    </location>
</feature>
<feature type="domain" description="Rhodopsin" evidence="2">
    <location>
        <begin position="189"/>
        <end position="288"/>
    </location>
</feature>
<feature type="transmembrane region" description="Helical" evidence="1">
    <location>
        <begin position="47"/>
        <end position="68"/>
    </location>
</feature>
<dbReference type="GeneID" id="63793315"/>
<reference evidence="3 4" key="1">
    <citation type="journal article" date="2017" name="Biotechnol. Biofuels">
        <title>Differential beta-glucosidase expression as a function of carbon source availability in Talaromyces amestolkiae: a genomic and proteomic approach.</title>
        <authorList>
            <person name="de Eugenio L.I."/>
            <person name="Mendez-Liter J.A."/>
            <person name="Nieto-Dominguez M."/>
            <person name="Alonso L."/>
            <person name="Gil-Munoz J."/>
            <person name="Barriuso J."/>
            <person name="Prieto A."/>
            <person name="Martinez M.J."/>
        </authorList>
    </citation>
    <scope>NUCLEOTIDE SEQUENCE [LARGE SCALE GENOMIC DNA]</scope>
    <source>
        <strain evidence="3 4">CIB</strain>
    </source>
</reference>
<dbReference type="AlphaFoldDB" id="A0A364KX04"/>
<evidence type="ECO:0000256" key="1">
    <source>
        <dbReference type="SAM" id="Phobius"/>
    </source>
</evidence>
<dbReference type="OrthoDB" id="3918601at2759"/>
<gene>
    <name evidence="3" type="ORF">BHQ10_004099</name>
</gene>
<keyword evidence="1" id="KW-1133">Transmembrane helix</keyword>
<feature type="transmembrane region" description="Helical" evidence="1">
    <location>
        <begin position="12"/>
        <end position="35"/>
    </location>
</feature>
<feature type="transmembrane region" description="Helical" evidence="1">
    <location>
        <begin position="157"/>
        <end position="176"/>
    </location>
</feature>
<dbReference type="RefSeq" id="XP_040732603.1">
    <property type="nucleotide sequence ID" value="XM_040876428.1"/>
</dbReference>
<dbReference type="Pfam" id="PF20684">
    <property type="entry name" value="Fung_rhodopsin"/>
    <property type="match status" value="2"/>
</dbReference>
<dbReference type="EMBL" id="MIKG01000007">
    <property type="protein sequence ID" value="RAO68087.1"/>
    <property type="molecule type" value="Genomic_DNA"/>
</dbReference>
<comment type="caution">
    <text evidence="3">The sequence shown here is derived from an EMBL/GenBank/DDBJ whole genome shotgun (WGS) entry which is preliminary data.</text>
</comment>
<feature type="domain" description="Rhodopsin" evidence="2">
    <location>
        <begin position="31"/>
        <end position="173"/>
    </location>
</feature>
<dbReference type="PANTHER" id="PTHR38794">
    <property type="entry name" value="INTEGRAL MEMBRANE PROTEIN"/>
    <property type="match status" value="1"/>
</dbReference>
<name>A0A364KX04_TALAM</name>
<evidence type="ECO:0000259" key="2">
    <source>
        <dbReference type="Pfam" id="PF20684"/>
    </source>
</evidence>
<evidence type="ECO:0000313" key="4">
    <source>
        <dbReference type="Proteomes" id="UP000249363"/>
    </source>
</evidence>
<proteinExistence type="predicted"/>
<dbReference type="Proteomes" id="UP000249363">
    <property type="component" value="Unassembled WGS sequence"/>
</dbReference>
<dbReference type="PANTHER" id="PTHR38794:SF1">
    <property type="entry name" value="INTEGRAL MEMBRANE PROTEIN"/>
    <property type="match status" value="1"/>
</dbReference>
<dbReference type="InterPro" id="IPR049326">
    <property type="entry name" value="Rhodopsin_dom_fungi"/>
</dbReference>
<feature type="transmembrane region" description="Helical" evidence="1">
    <location>
        <begin position="225"/>
        <end position="247"/>
    </location>
</feature>
<feature type="transmembrane region" description="Helical" evidence="1">
    <location>
        <begin position="91"/>
        <end position="112"/>
    </location>
</feature>
<organism evidence="3 4">
    <name type="scientific">Talaromyces amestolkiae</name>
    <dbReference type="NCBI Taxonomy" id="1196081"/>
    <lineage>
        <taxon>Eukaryota</taxon>
        <taxon>Fungi</taxon>
        <taxon>Dikarya</taxon>
        <taxon>Ascomycota</taxon>
        <taxon>Pezizomycotina</taxon>
        <taxon>Eurotiomycetes</taxon>
        <taxon>Eurotiomycetidae</taxon>
        <taxon>Eurotiales</taxon>
        <taxon>Trichocomaceae</taxon>
        <taxon>Talaromyces</taxon>
        <taxon>Talaromyces sect. Talaromyces</taxon>
    </lineage>
</organism>
<keyword evidence="1" id="KW-0812">Transmembrane</keyword>
<keyword evidence="4" id="KW-1185">Reference proteome</keyword>
<accession>A0A364KX04</accession>
<feature type="transmembrane region" description="Helical" evidence="1">
    <location>
        <begin position="259"/>
        <end position="280"/>
    </location>
</feature>
<keyword evidence="1" id="KW-0472">Membrane</keyword>